<dbReference type="AlphaFoldDB" id="A0A9N8Q1L6"/>
<keyword evidence="3" id="KW-1185">Reference proteome</keyword>
<dbReference type="InterPro" id="IPR000340">
    <property type="entry name" value="Dual-sp_phosphatase_cat-dom"/>
</dbReference>
<name>A0A9N8Q1L6_CHRIL</name>
<dbReference type="InterPro" id="IPR016130">
    <property type="entry name" value="Tyr_Pase_AS"/>
</dbReference>
<dbReference type="SUPFAM" id="SSF52799">
    <property type="entry name" value="(Phosphotyrosine protein) phosphatases II"/>
    <property type="match status" value="1"/>
</dbReference>
<dbReference type="OrthoDB" id="428974at2759"/>
<dbReference type="InterPro" id="IPR000387">
    <property type="entry name" value="Tyr_Pase_dom"/>
</dbReference>
<dbReference type="PANTHER" id="PTHR10367">
    <property type="entry name" value="MRNA-CAPPING ENZYME"/>
    <property type="match status" value="1"/>
</dbReference>
<dbReference type="PROSITE" id="PS50056">
    <property type="entry name" value="TYR_PHOSPHATASE_2"/>
    <property type="match status" value="1"/>
</dbReference>
<reference evidence="2" key="1">
    <citation type="submission" date="2021-12" db="EMBL/GenBank/DDBJ databases">
        <authorList>
            <person name="King R."/>
        </authorList>
    </citation>
    <scope>NUCLEOTIDE SEQUENCE</scope>
</reference>
<protein>
    <recommendedName>
        <fullName evidence="1">Tyrosine specific protein phosphatases domain-containing protein</fullName>
    </recommendedName>
</protein>
<dbReference type="Gene3D" id="3.90.190.10">
    <property type="entry name" value="Protein tyrosine phosphatase superfamily"/>
    <property type="match status" value="1"/>
</dbReference>
<dbReference type="PANTHER" id="PTHR10367:SF9">
    <property type="entry name" value="DUAL-SPECIFICITY PHOSPHATASE 11 (RNA_RNP COMPLEX 1-INTERACTING)"/>
    <property type="match status" value="1"/>
</dbReference>
<dbReference type="Proteomes" id="UP001154114">
    <property type="component" value="Chromosome 15"/>
</dbReference>
<dbReference type="PROSITE" id="PS00383">
    <property type="entry name" value="TYR_PHOSPHATASE_1"/>
    <property type="match status" value="1"/>
</dbReference>
<gene>
    <name evidence="2" type="ORF">CINC_LOCUS3521</name>
</gene>
<proteinExistence type="predicted"/>
<evidence type="ECO:0000313" key="3">
    <source>
        <dbReference type="Proteomes" id="UP001154114"/>
    </source>
</evidence>
<evidence type="ECO:0000259" key="1">
    <source>
        <dbReference type="PROSITE" id="PS50056"/>
    </source>
</evidence>
<dbReference type="InterPro" id="IPR029021">
    <property type="entry name" value="Prot-tyrosine_phosphatase-like"/>
</dbReference>
<sequence length="244" mass="28289">MPSIPDRWIPYKACGNIIEGTRIICFKVPLNKNVQQFNKDIKEIWDIPALIEKIPKLGAVIDLTNTARYYNPEELKAAGVLHKKLLMPGRVIPPENKVTEFMDTLDEFLGKDCEMVVGVHCTHGLNRTGYMVCRYMRDRLGVPAKDAIKKFEKARGYQIERDNYRADIMRSAPRPPDIGKNTVIKPITQKYLPNKRSPLAEDEEEYVNQSVIRDRFNRSNHSRNWRYRQNSGGSGTSFDYKYDY</sequence>
<feature type="domain" description="Tyrosine specific protein phosphatases" evidence="1">
    <location>
        <begin position="99"/>
        <end position="166"/>
    </location>
</feature>
<dbReference type="Pfam" id="PF00782">
    <property type="entry name" value="DSPc"/>
    <property type="match status" value="1"/>
</dbReference>
<dbReference type="GO" id="GO:0004651">
    <property type="term" value="F:polynucleotide 5'-phosphatase activity"/>
    <property type="evidence" value="ECO:0007669"/>
    <property type="project" value="TreeGrafter"/>
</dbReference>
<organism evidence="2 3">
    <name type="scientific">Chrysodeixis includens</name>
    <name type="common">Soybean looper</name>
    <name type="synonym">Pseudoplusia includens</name>
    <dbReference type="NCBI Taxonomy" id="689277"/>
    <lineage>
        <taxon>Eukaryota</taxon>
        <taxon>Metazoa</taxon>
        <taxon>Ecdysozoa</taxon>
        <taxon>Arthropoda</taxon>
        <taxon>Hexapoda</taxon>
        <taxon>Insecta</taxon>
        <taxon>Pterygota</taxon>
        <taxon>Neoptera</taxon>
        <taxon>Endopterygota</taxon>
        <taxon>Lepidoptera</taxon>
        <taxon>Glossata</taxon>
        <taxon>Ditrysia</taxon>
        <taxon>Noctuoidea</taxon>
        <taxon>Noctuidae</taxon>
        <taxon>Plusiinae</taxon>
        <taxon>Chrysodeixis</taxon>
    </lineage>
</organism>
<dbReference type="EMBL" id="LR824018">
    <property type="protein sequence ID" value="CAD0201852.1"/>
    <property type="molecule type" value="Genomic_DNA"/>
</dbReference>
<dbReference type="InterPro" id="IPR051029">
    <property type="entry name" value="mRNA_Capping_Enz/RNA_Phosphat"/>
</dbReference>
<accession>A0A9N8Q1L6</accession>
<evidence type="ECO:0000313" key="2">
    <source>
        <dbReference type="EMBL" id="CAD0201852.1"/>
    </source>
</evidence>